<dbReference type="SMART" id="SM00256">
    <property type="entry name" value="FBOX"/>
    <property type="match status" value="1"/>
</dbReference>
<comment type="caution">
    <text evidence="2">The sequence shown here is derived from an EMBL/GenBank/DDBJ whole genome shotgun (WGS) entry which is preliminary data.</text>
</comment>
<feature type="domain" description="F-box" evidence="1">
    <location>
        <begin position="3"/>
        <end position="50"/>
    </location>
</feature>
<dbReference type="AlphaFoldDB" id="A0AAV1BUA5"/>
<gene>
    <name evidence="2" type="ORF">OLC1_LOCUS24856</name>
</gene>
<dbReference type="PANTHER" id="PTHR31672:SF13">
    <property type="entry name" value="F-BOX PROTEIN CPR30-LIKE"/>
    <property type="match status" value="1"/>
</dbReference>
<dbReference type="Proteomes" id="UP001161247">
    <property type="component" value="Unassembled WGS sequence"/>
</dbReference>
<reference evidence="2" key="1">
    <citation type="submission" date="2023-03" db="EMBL/GenBank/DDBJ databases">
        <authorList>
            <person name="Julca I."/>
        </authorList>
    </citation>
    <scope>NUCLEOTIDE SEQUENCE</scope>
</reference>
<dbReference type="PROSITE" id="PS50181">
    <property type="entry name" value="FBOX"/>
    <property type="match status" value="1"/>
</dbReference>
<dbReference type="Gene3D" id="1.20.1280.50">
    <property type="match status" value="1"/>
</dbReference>
<dbReference type="CDD" id="cd22157">
    <property type="entry name" value="F-box_AtFBW1-like"/>
    <property type="match status" value="1"/>
</dbReference>
<dbReference type="InterPro" id="IPR006527">
    <property type="entry name" value="F-box-assoc_dom_typ1"/>
</dbReference>
<dbReference type="SUPFAM" id="SSF50965">
    <property type="entry name" value="Galactose oxidase, central domain"/>
    <property type="match status" value="1"/>
</dbReference>
<dbReference type="PANTHER" id="PTHR31672">
    <property type="entry name" value="BNACNNG10540D PROTEIN"/>
    <property type="match status" value="1"/>
</dbReference>
<dbReference type="NCBIfam" id="TIGR01640">
    <property type="entry name" value="F_box_assoc_1"/>
    <property type="match status" value="1"/>
</dbReference>
<dbReference type="InterPro" id="IPR036047">
    <property type="entry name" value="F-box-like_dom_sf"/>
</dbReference>
<organism evidence="2 3">
    <name type="scientific">Oldenlandia corymbosa var. corymbosa</name>
    <dbReference type="NCBI Taxonomy" id="529605"/>
    <lineage>
        <taxon>Eukaryota</taxon>
        <taxon>Viridiplantae</taxon>
        <taxon>Streptophyta</taxon>
        <taxon>Embryophyta</taxon>
        <taxon>Tracheophyta</taxon>
        <taxon>Spermatophyta</taxon>
        <taxon>Magnoliopsida</taxon>
        <taxon>eudicotyledons</taxon>
        <taxon>Gunneridae</taxon>
        <taxon>Pentapetalae</taxon>
        <taxon>asterids</taxon>
        <taxon>lamiids</taxon>
        <taxon>Gentianales</taxon>
        <taxon>Rubiaceae</taxon>
        <taxon>Rubioideae</taxon>
        <taxon>Spermacoceae</taxon>
        <taxon>Hedyotis-Oldenlandia complex</taxon>
        <taxon>Oldenlandia</taxon>
    </lineage>
</organism>
<keyword evidence="3" id="KW-1185">Reference proteome</keyword>
<evidence type="ECO:0000259" key="1">
    <source>
        <dbReference type="PROSITE" id="PS50181"/>
    </source>
</evidence>
<evidence type="ECO:0000313" key="3">
    <source>
        <dbReference type="Proteomes" id="UP001161247"/>
    </source>
</evidence>
<evidence type="ECO:0000313" key="2">
    <source>
        <dbReference type="EMBL" id="CAI9086879.1"/>
    </source>
</evidence>
<protein>
    <submittedName>
        <fullName evidence="2">OLC1v1020802C1</fullName>
    </submittedName>
</protein>
<dbReference type="Pfam" id="PF00646">
    <property type="entry name" value="F-box"/>
    <property type="match status" value="1"/>
</dbReference>
<proteinExistence type="predicted"/>
<accession>A0AAV1BUA5</accession>
<dbReference type="InterPro" id="IPR011043">
    <property type="entry name" value="Gal_Oxase/kelch_b-propeller"/>
</dbReference>
<name>A0AAV1BUA5_OLDCO</name>
<dbReference type="InterPro" id="IPR017451">
    <property type="entry name" value="F-box-assoc_interact_dom"/>
</dbReference>
<dbReference type="InterPro" id="IPR001810">
    <property type="entry name" value="F-box_dom"/>
</dbReference>
<dbReference type="Pfam" id="PF07734">
    <property type="entry name" value="FBA_1"/>
    <property type="match status" value="1"/>
</dbReference>
<dbReference type="InterPro" id="IPR050796">
    <property type="entry name" value="SCF_F-box_component"/>
</dbReference>
<dbReference type="EMBL" id="CATKSE010000001">
    <property type="protein sequence ID" value="CAI9086879.1"/>
    <property type="molecule type" value="Genomic_DNA"/>
</dbReference>
<sequence length="398" mass="45694">MMTTQLPNLPWEIIENIFSRLPSKSLMRFRCLSKLYRSLIDSPDFVKMHLNQSRVSQTNRSLILGFLGVYSVELDQLDCARILKPPFSSSDVSNSCNGLVLVGQNHAPFLWNPSTRKYKTLPDCPVESPHGIGVGERNYQRSGFGYIPEEDDYRVLRVVEFRDDDSVWVGSKAHIYSLKSDSWKKVDNFPYPLPRIRGWGVHVNGILHTVLSDYSGRFILAFDLRDCTNFVLPKPENLSPDADLSVYAMDGCLCLLATRKQRKTDIWIMKEYRVKESWTKLLSIGPPDIESHSLLIPLTYSKNGNQVLLNCNDEKLIWFDLKSKTAREVQVNGLPFRFYADVYVDSLIHLESGFNFGSGNGRDEVVMKRRAVRKEQRNLKEIRNKRDGFLSTGFKLVL</sequence>
<dbReference type="SUPFAM" id="SSF81383">
    <property type="entry name" value="F-box domain"/>
    <property type="match status" value="1"/>
</dbReference>